<organism evidence="2 3">
    <name type="scientific">Caldibacillus debilis</name>
    <dbReference type="NCBI Taxonomy" id="301148"/>
    <lineage>
        <taxon>Bacteria</taxon>
        <taxon>Bacillati</taxon>
        <taxon>Bacillota</taxon>
        <taxon>Bacilli</taxon>
        <taxon>Bacillales</taxon>
        <taxon>Bacillaceae</taxon>
        <taxon>Caldibacillus</taxon>
    </lineage>
</organism>
<feature type="transmembrane region" description="Helical" evidence="1">
    <location>
        <begin position="117"/>
        <end position="134"/>
    </location>
</feature>
<name>A0A150M4B6_9BACI</name>
<proteinExistence type="predicted"/>
<dbReference type="RefSeq" id="WP_061568917.1">
    <property type="nucleotide sequence ID" value="NZ_LQYT01000043.1"/>
</dbReference>
<keyword evidence="1" id="KW-1133">Transmembrane helix</keyword>
<sequence length="165" mass="19340">MTGFEEVHVLCQELIPLYDDLDVPAKRVIEKHAEECEVCRTNLTASKKIEIGPREAGENDSLPVQPFKKLILLKKFLTLFLFFIRTVVIGLIAFDFFRHFSPAVPYGLQFEGLRASLLIFYVPLAFFLLLFTWFMKNGKIFWITLIIDLLVIYFFDDAVRFFVRY</sequence>
<dbReference type="Proteomes" id="UP000075683">
    <property type="component" value="Unassembled WGS sequence"/>
</dbReference>
<accession>A0A150M4B6</accession>
<reference evidence="2 3" key="1">
    <citation type="submission" date="2016-01" db="EMBL/GenBank/DDBJ databases">
        <title>Draft Genome Sequences of Seven Thermophilic Sporeformers Isolated from Foods.</title>
        <authorList>
            <person name="Berendsen E.M."/>
            <person name="Wells-Bennik M.H."/>
            <person name="Krawcyk A.O."/>
            <person name="De Jong A."/>
            <person name="Holsappel S."/>
            <person name="Eijlander R.T."/>
            <person name="Kuipers O.P."/>
        </authorList>
    </citation>
    <scope>NUCLEOTIDE SEQUENCE [LARGE SCALE GENOMIC DNA]</scope>
    <source>
        <strain evidence="2 3">B4135</strain>
    </source>
</reference>
<keyword evidence="1" id="KW-0812">Transmembrane</keyword>
<keyword evidence="1" id="KW-0472">Membrane</keyword>
<feature type="transmembrane region" description="Helical" evidence="1">
    <location>
        <begin position="141"/>
        <end position="163"/>
    </location>
</feature>
<comment type="caution">
    <text evidence="2">The sequence shown here is derived from an EMBL/GenBank/DDBJ whole genome shotgun (WGS) entry which is preliminary data.</text>
</comment>
<dbReference type="STRING" id="301148.B4135_2125"/>
<evidence type="ECO:0000313" key="3">
    <source>
        <dbReference type="Proteomes" id="UP000075683"/>
    </source>
</evidence>
<dbReference type="EMBL" id="LQYT01000043">
    <property type="protein sequence ID" value="KYD19201.1"/>
    <property type="molecule type" value="Genomic_DNA"/>
</dbReference>
<gene>
    <name evidence="2" type="ORF">B4135_2125</name>
</gene>
<feature type="transmembrane region" description="Helical" evidence="1">
    <location>
        <begin position="76"/>
        <end position="97"/>
    </location>
</feature>
<evidence type="ECO:0000313" key="2">
    <source>
        <dbReference type="EMBL" id="KYD19201.1"/>
    </source>
</evidence>
<dbReference type="OrthoDB" id="2878109at2"/>
<protein>
    <submittedName>
        <fullName evidence="2">Uncharacterized protein</fullName>
    </submittedName>
</protein>
<dbReference type="AlphaFoldDB" id="A0A150M4B6"/>
<evidence type="ECO:0000256" key="1">
    <source>
        <dbReference type="SAM" id="Phobius"/>
    </source>
</evidence>